<dbReference type="InterPro" id="IPR044697">
    <property type="entry name" value="UGlyAH_cupin_C"/>
</dbReference>
<dbReference type="InterPro" id="IPR044704">
    <property type="entry name" value="UGlyAH_cupin_N"/>
</dbReference>
<dbReference type="Gene3D" id="2.60.120.10">
    <property type="entry name" value="Jelly Rolls"/>
    <property type="match status" value="2"/>
</dbReference>
<dbReference type="InterPro" id="IPR014710">
    <property type="entry name" value="RmlC-like_jellyroll"/>
</dbReference>
<proteinExistence type="predicted"/>
<protein>
    <submittedName>
        <fullName evidence="3">(S)-ureidoglycine aminohydrolase</fullName>
        <ecNumber evidence="3">3.5.3.26</ecNumber>
    </submittedName>
</protein>
<dbReference type="CDD" id="cd02211">
    <property type="entry name" value="cupin_UGlyAH_N"/>
    <property type="match status" value="1"/>
</dbReference>
<dbReference type="SUPFAM" id="SSF51182">
    <property type="entry name" value="RmlC-like cupins"/>
    <property type="match status" value="1"/>
</dbReference>
<dbReference type="Proteomes" id="UP001597221">
    <property type="component" value="Unassembled WGS sequence"/>
</dbReference>
<dbReference type="GO" id="GO:0071522">
    <property type="term" value="F:ureidoglycine aminohydrolase activity"/>
    <property type="evidence" value="ECO:0007669"/>
    <property type="project" value="UniProtKB-EC"/>
</dbReference>
<reference evidence="4" key="1">
    <citation type="journal article" date="2019" name="Int. J. Syst. Evol. Microbiol.">
        <title>The Global Catalogue of Microorganisms (GCM) 10K type strain sequencing project: providing services to taxonomists for standard genome sequencing and annotation.</title>
        <authorList>
            <consortium name="The Broad Institute Genomics Platform"/>
            <consortium name="The Broad Institute Genome Sequencing Center for Infectious Disease"/>
            <person name="Wu L."/>
            <person name="Ma J."/>
        </authorList>
    </citation>
    <scope>NUCLEOTIDE SEQUENCE [LARGE SCALE GENOMIC DNA]</scope>
    <source>
        <strain evidence="4">CGMCC 1.12376</strain>
    </source>
</reference>
<dbReference type="EC" id="3.5.3.26" evidence="3"/>
<accession>A0ABW4HNP4</accession>
<feature type="domain" description="(S)-ureidoglycine aminohydrolase cupin" evidence="1">
    <location>
        <begin position="73"/>
        <end position="113"/>
    </location>
</feature>
<feature type="domain" description="Cupin type-2" evidence="2">
    <location>
        <begin position="181"/>
        <end position="235"/>
    </location>
</feature>
<name>A0ABW4HNP4_9BACI</name>
<organism evidence="3 4">
    <name type="scientific">Oceanobacillus luteolus</name>
    <dbReference type="NCBI Taxonomy" id="1274358"/>
    <lineage>
        <taxon>Bacteria</taxon>
        <taxon>Bacillati</taxon>
        <taxon>Bacillota</taxon>
        <taxon>Bacilli</taxon>
        <taxon>Bacillales</taxon>
        <taxon>Bacillaceae</taxon>
        <taxon>Oceanobacillus</taxon>
    </lineage>
</organism>
<dbReference type="NCBIfam" id="TIGR03214">
    <property type="entry name" value="ura-cupin"/>
    <property type="match status" value="1"/>
</dbReference>
<dbReference type="CDD" id="cd02212">
    <property type="entry name" value="cupin_UGlyAH_C"/>
    <property type="match status" value="1"/>
</dbReference>
<evidence type="ECO:0000259" key="1">
    <source>
        <dbReference type="Pfam" id="PF05899"/>
    </source>
</evidence>
<dbReference type="InterPro" id="IPR017627">
    <property type="entry name" value="UGHY"/>
</dbReference>
<dbReference type="InterPro" id="IPR013096">
    <property type="entry name" value="Cupin_2"/>
</dbReference>
<dbReference type="RefSeq" id="WP_379596567.1">
    <property type="nucleotide sequence ID" value="NZ_JBHUDE010000028.1"/>
</dbReference>
<comment type="caution">
    <text evidence="3">The sequence shown here is derived from an EMBL/GenBank/DDBJ whole genome shotgun (WGS) entry which is preliminary data.</text>
</comment>
<dbReference type="PANTHER" id="PTHR34571:SF1">
    <property type="entry name" value="(S)-UREIDOGLYCINE AMINOHYDROLASE"/>
    <property type="match status" value="1"/>
</dbReference>
<dbReference type="Pfam" id="PF07883">
    <property type="entry name" value="Cupin_2"/>
    <property type="match status" value="1"/>
</dbReference>
<keyword evidence="3" id="KW-0378">Hydrolase</keyword>
<evidence type="ECO:0000313" key="3">
    <source>
        <dbReference type="EMBL" id="MFD1607228.1"/>
    </source>
</evidence>
<dbReference type="InterPro" id="IPR008579">
    <property type="entry name" value="UGlyAH_Cupin_dom"/>
</dbReference>
<gene>
    <name evidence="3" type="primary">allE</name>
    <name evidence="3" type="ORF">ACFSBH_06140</name>
</gene>
<evidence type="ECO:0000259" key="2">
    <source>
        <dbReference type="Pfam" id="PF07883"/>
    </source>
</evidence>
<sequence length="258" mass="29085">MKNGFPDKLLESRSIIKQGLYALITPEGLVNNSVPGFENCYVSILSSPRLGASFVDYIVTLYEGGHNKERGFAGDADVESFLYVVEGEVKVIAEDKEHTFTEGGYIYCPPGTKMFIENVNKGDSKVFLYKQKYKELEGQSKPWLVTGNANDIEEIEYEGTKEMRIKDLLPTDFAFDMNFHILTFDPGAGHPFIETHVQEHGAYLLSGEGVYNLDNEWVPVKKGDYIFMGPYVQQACYAVGRDKLSYVYSKDCNRDADL</sequence>
<dbReference type="Pfam" id="PF05899">
    <property type="entry name" value="Cupin_3"/>
    <property type="match status" value="1"/>
</dbReference>
<keyword evidence="4" id="KW-1185">Reference proteome</keyword>
<dbReference type="InterPro" id="IPR011051">
    <property type="entry name" value="RmlC_Cupin_sf"/>
</dbReference>
<evidence type="ECO:0000313" key="4">
    <source>
        <dbReference type="Proteomes" id="UP001597221"/>
    </source>
</evidence>
<dbReference type="EMBL" id="JBHUDE010000028">
    <property type="protein sequence ID" value="MFD1607228.1"/>
    <property type="molecule type" value="Genomic_DNA"/>
</dbReference>
<dbReference type="PANTHER" id="PTHR34571">
    <property type="entry name" value="(S)-UREIDOGLYCINE AMINOHYDROLASE"/>
    <property type="match status" value="1"/>
</dbReference>